<comment type="caution">
    <text evidence="2">The sequence shown here is derived from an EMBL/GenBank/DDBJ whole genome shotgun (WGS) entry which is preliminary data.</text>
</comment>
<evidence type="ECO:0000256" key="1">
    <source>
        <dbReference type="SAM" id="MobiDB-lite"/>
    </source>
</evidence>
<gene>
    <name evidence="2" type="ORF">IQ251_09795</name>
</gene>
<feature type="region of interest" description="Disordered" evidence="1">
    <location>
        <begin position="141"/>
        <end position="169"/>
    </location>
</feature>
<proteinExistence type="predicted"/>
<organism evidence="2 3">
    <name type="scientific">Saccharopolyspora montiporae</name>
    <dbReference type="NCBI Taxonomy" id="2781240"/>
    <lineage>
        <taxon>Bacteria</taxon>
        <taxon>Bacillati</taxon>
        <taxon>Actinomycetota</taxon>
        <taxon>Actinomycetes</taxon>
        <taxon>Pseudonocardiales</taxon>
        <taxon>Pseudonocardiaceae</taxon>
        <taxon>Saccharopolyspora</taxon>
    </lineage>
</organism>
<protein>
    <submittedName>
        <fullName evidence="2">Uncharacterized protein</fullName>
    </submittedName>
</protein>
<evidence type="ECO:0000313" key="2">
    <source>
        <dbReference type="EMBL" id="MBE9374738.1"/>
    </source>
</evidence>
<sequence>MTTTALSCGNVDRAARPDAHGARWTDVGSRPGRQELDPVLAEATGRVVVHGTDADLAAVVLRLLRKDRLAGLEVGYVPAEPSPAARLWGVRPGDARHAFTASARPAPLIRDDSGGVLLGTAAIEPITGQVYCDDERVLNGPAPRLEVSPDPAATPLPAGSDPPADPAADGLRVAVLRRGLLRRKRDTTAGRAAQASFDPTTVVQDGVAHPRPADKWVWYRHTQDLLLVRGS</sequence>
<reference evidence="2" key="1">
    <citation type="submission" date="2020-10" db="EMBL/GenBank/DDBJ databases">
        <title>Diversity and distribution of actinomycetes associated with coral in the coast of Hainan.</title>
        <authorList>
            <person name="Li F."/>
        </authorList>
    </citation>
    <scope>NUCLEOTIDE SEQUENCE</scope>
    <source>
        <strain evidence="2">HNM0983</strain>
    </source>
</reference>
<evidence type="ECO:0000313" key="3">
    <source>
        <dbReference type="Proteomes" id="UP000598360"/>
    </source>
</evidence>
<dbReference type="EMBL" id="JADEYC010000015">
    <property type="protein sequence ID" value="MBE9374738.1"/>
    <property type="molecule type" value="Genomic_DNA"/>
</dbReference>
<dbReference type="AlphaFoldDB" id="A0A929G1J1"/>
<dbReference type="RefSeq" id="WP_193928181.1">
    <property type="nucleotide sequence ID" value="NZ_JADEYC010000015.1"/>
</dbReference>
<dbReference type="Proteomes" id="UP000598360">
    <property type="component" value="Unassembled WGS sequence"/>
</dbReference>
<keyword evidence="3" id="KW-1185">Reference proteome</keyword>
<name>A0A929G1J1_9PSEU</name>
<accession>A0A929G1J1</accession>